<protein>
    <submittedName>
        <fullName evidence="1">Uncharacterized protein</fullName>
    </submittedName>
</protein>
<name>A0A1F5XFF6_9BACT</name>
<proteinExistence type="predicted"/>
<dbReference type="AlphaFoldDB" id="A0A1F5XFF6"/>
<comment type="caution">
    <text evidence="1">The sequence shown here is derived from an EMBL/GenBank/DDBJ whole genome shotgun (WGS) entry which is preliminary data.</text>
</comment>
<dbReference type="EMBL" id="MFIF01000012">
    <property type="protein sequence ID" value="OGF86672.1"/>
    <property type="molecule type" value="Genomic_DNA"/>
</dbReference>
<dbReference type="InterPro" id="IPR035093">
    <property type="entry name" value="RelE/ParE_toxin_dom_sf"/>
</dbReference>
<evidence type="ECO:0000313" key="1">
    <source>
        <dbReference type="EMBL" id="OGF86672.1"/>
    </source>
</evidence>
<accession>A0A1F5XFF6</accession>
<sequence>MISAHQADKFINRNRIPQEEFFSLIKAAIQKFRGEDINVDIKKLNGKWEGFHRIRKGKLRVIAELNFDDSAVFVEVID</sequence>
<dbReference type="Proteomes" id="UP000177346">
    <property type="component" value="Unassembled WGS sequence"/>
</dbReference>
<dbReference type="SUPFAM" id="SSF143011">
    <property type="entry name" value="RelE-like"/>
    <property type="match status" value="1"/>
</dbReference>
<dbReference type="Gene3D" id="3.30.2310.20">
    <property type="entry name" value="RelE-like"/>
    <property type="match status" value="1"/>
</dbReference>
<gene>
    <name evidence="1" type="ORF">A3B19_00275</name>
</gene>
<organism evidence="1 2">
    <name type="scientific">Candidatus Giovannonibacteria bacterium RIFCSPLOWO2_01_FULL_46_32</name>
    <dbReference type="NCBI Taxonomy" id="1798353"/>
    <lineage>
        <taxon>Bacteria</taxon>
        <taxon>Candidatus Giovannoniibacteriota</taxon>
    </lineage>
</organism>
<reference evidence="1 2" key="1">
    <citation type="journal article" date="2016" name="Nat. Commun.">
        <title>Thousands of microbial genomes shed light on interconnected biogeochemical processes in an aquifer system.</title>
        <authorList>
            <person name="Anantharaman K."/>
            <person name="Brown C.T."/>
            <person name="Hug L.A."/>
            <person name="Sharon I."/>
            <person name="Castelle C.J."/>
            <person name="Probst A.J."/>
            <person name="Thomas B.C."/>
            <person name="Singh A."/>
            <person name="Wilkins M.J."/>
            <person name="Karaoz U."/>
            <person name="Brodie E.L."/>
            <person name="Williams K.H."/>
            <person name="Hubbard S.S."/>
            <person name="Banfield J.F."/>
        </authorList>
    </citation>
    <scope>NUCLEOTIDE SEQUENCE [LARGE SCALE GENOMIC DNA]</scope>
</reference>
<evidence type="ECO:0000313" key="2">
    <source>
        <dbReference type="Proteomes" id="UP000177346"/>
    </source>
</evidence>